<evidence type="ECO:0000256" key="1">
    <source>
        <dbReference type="ARBA" id="ARBA00004948"/>
    </source>
</evidence>
<dbReference type="Pfam" id="PF01266">
    <property type="entry name" value="DAO"/>
    <property type="match status" value="1"/>
</dbReference>
<proteinExistence type="predicted"/>
<dbReference type="GO" id="GO:0043799">
    <property type="term" value="F:glycine oxidase activity"/>
    <property type="evidence" value="ECO:0007669"/>
    <property type="project" value="UniProtKB-EC"/>
</dbReference>
<dbReference type="SUPFAM" id="SSF51905">
    <property type="entry name" value="FAD/NAD(P)-binding domain"/>
    <property type="match status" value="1"/>
</dbReference>
<comment type="pathway">
    <text evidence="1">Cofactor biosynthesis; thiamine diphosphate biosynthesis.</text>
</comment>
<dbReference type="Gene3D" id="3.50.50.60">
    <property type="entry name" value="FAD/NAD(P)-binding domain"/>
    <property type="match status" value="1"/>
</dbReference>
<evidence type="ECO:0000256" key="2">
    <source>
        <dbReference type="ARBA" id="ARBA00022977"/>
    </source>
</evidence>
<dbReference type="AlphaFoldDB" id="A0AAI8PR90"/>
<dbReference type="GO" id="GO:0050660">
    <property type="term" value="F:flavin adenine dinucleotide binding"/>
    <property type="evidence" value="ECO:0007669"/>
    <property type="project" value="InterPro"/>
</dbReference>
<sequence length="385" mass="41046">MSSRTSDVLVVGGGIIGLVTAWRAAQRGLRTAVADPEPGGGAAQVAAGMLAAVTELHYGEQTLLGLNLASAHRYPDFAAELTELTGHDLGYRRCGTLAVALDADDRAHLRELHALQRQSGLESEWLSGRECRRLEPMLAPGVRGGLRVDGDHQIDPRRLTRALLAACERAGVVFHRVWAERLRVVRDRAAGITTTDGDALDAGQVVLAAGSLSGRLEGVPEAVLPPVRPVKGQVLRLTVPTRYAPFLSRTVRAVVRGSQVYLVPRENGELVIGATSEELGWDTTVTAGGVYELLRDAHELVPGITELPLTETRAGLRPGSPDNAPLLGPTDLPGLLLATGHYRNGVLLTPVTGDAMAHVLATGELPEVARPFTPGRFRRRVEQPA</sequence>
<dbReference type="PANTHER" id="PTHR13847">
    <property type="entry name" value="SARCOSINE DEHYDROGENASE-RELATED"/>
    <property type="match status" value="1"/>
</dbReference>
<evidence type="ECO:0000313" key="7">
    <source>
        <dbReference type="EMBL" id="AYC41931.1"/>
    </source>
</evidence>
<dbReference type="PANTHER" id="PTHR13847:SF289">
    <property type="entry name" value="GLYCINE OXIDASE"/>
    <property type="match status" value="1"/>
</dbReference>
<dbReference type="EC" id="1.4.3.19" evidence="5"/>
<dbReference type="RefSeq" id="WP_120052625.1">
    <property type="nucleotide sequence ID" value="NZ_CP032427.1"/>
</dbReference>
<evidence type="ECO:0000256" key="3">
    <source>
        <dbReference type="ARBA" id="ARBA00023002"/>
    </source>
</evidence>
<dbReference type="GeneID" id="91285051"/>
<dbReference type="GO" id="GO:0009228">
    <property type="term" value="P:thiamine biosynthetic process"/>
    <property type="evidence" value="ECO:0007669"/>
    <property type="project" value="UniProtKB-KW"/>
</dbReference>
<organism evidence="7 8">
    <name type="scientific">Streptomyces griseorubiginosus</name>
    <dbReference type="NCBI Taxonomy" id="67304"/>
    <lineage>
        <taxon>Bacteria</taxon>
        <taxon>Bacillati</taxon>
        <taxon>Actinomycetota</taxon>
        <taxon>Actinomycetes</taxon>
        <taxon>Kitasatosporales</taxon>
        <taxon>Streptomycetaceae</taxon>
        <taxon>Streptomyces</taxon>
    </lineage>
</organism>
<protein>
    <recommendedName>
        <fullName evidence="5">glycine oxidase</fullName>
        <ecNumber evidence="5">1.4.3.19</ecNumber>
    </recommendedName>
</protein>
<keyword evidence="2" id="KW-0784">Thiamine biosynthesis</keyword>
<dbReference type="InterPro" id="IPR036188">
    <property type="entry name" value="FAD/NAD-bd_sf"/>
</dbReference>
<dbReference type="SUPFAM" id="SSF54373">
    <property type="entry name" value="FAD-linked reductases, C-terminal domain"/>
    <property type="match status" value="1"/>
</dbReference>
<dbReference type="KEGG" id="sge:DWG14_06222"/>
<dbReference type="Proteomes" id="UP000265765">
    <property type="component" value="Chromosome"/>
</dbReference>
<accession>A0AAI8PR90</accession>
<dbReference type="InterPro" id="IPR012727">
    <property type="entry name" value="Gly_oxidase_ThiO"/>
</dbReference>
<dbReference type="EMBL" id="CP032427">
    <property type="protein sequence ID" value="AYC41931.1"/>
    <property type="molecule type" value="Genomic_DNA"/>
</dbReference>
<dbReference type="FunFam" id="3.30.9.10:FF:000003">
    <property type="entry name" value="Glycine oxidase ThiO"/>
    <property type="match status" value="1"/>
</dbReference>
<comment type="catalytic activity">
    <reaction evidence="4">
        <text>glycine + O2 + H2O = glyoxylate + H2O2 + NH4(+)</text>
        <dbReference type="Rhea" id="RHEA:11532"/>
        <dbReference type="ChEBI" id="CHEBI:15377"/>
        <dbReference type="ChEBI" id="CHEBI:15379"/>
        <dbReference type="ChEBI" id="CHEBI:16240"/>
        <dbReference type="ChEBI" id="CHEBI:28938"/>
        <dbReference type="ChEBI" id="CHEBI:36655"/>
        <dbReference type="ChEBI" id="CHEBI:57305"/>
        <dbReference type="EC" id="1.4.3.19"/>
    </reaction>
</comment>
<dbReference type="GO" id="GO:0005737">
    <property type="term" value="C:cytoplasm"/>
    <property type="evidence" value="ECO:0007669"/>
    <property type="project" value="TreeGrafter"/>
</dbReference>
<keyword evidence="3 7" id="KW-0560">Oxidoreductase</keyword>
<evidence type="ECO:0000256" key="4">
    <source>
        <dbReference type="ARBA" id="ARBA00049872"/>
    </source>
</evidence>
<gene>
    <name evidence="7" type="primary">hcnC_2</name>
    <name evidence="7" type="ORF">DWG14_06222</name>
</gene>
<feature type="domain" description="FAD dependent oxidoreductase" evidence="6">
    <location>
        <begin position="7"/>
        <end position="358"/>
    </location>
</feature>
<evidence type="ECO:0000313" key="8">
    <source>
        <dbReference type="Proteomes" id="UP000265765"/>
    </source>
</evidence>
<dbReference type="InterPro" id="IPR006076">
    <property type="entry name" value="FAD-dep_OxRdtase"/>
</dbReference>
<dbReference type="Gene3D" id="3.30.9.10">
    <property type="entry name" value="D-Amino Acid Oxidase, subunit A, domain 2"/>
    <property type="match status" value="1"/>
</dbReference>
<reference evidence="7 8" key="1">
    <citation type="submission" date="2018-09" db="EMBL/GenBank/DDBJ databases">
        <title>Production of Trimethoprim by Streptomyces sp. 3E-1.</title>
        <authorList>
            <person name="Kang H.J."/>
            <person name="Kim S.B."/>
        </authorList>
    </citation>
    <scope>NUCLEOTIDE SEQUENCE [LARGE SCALE GENOMIC DNA]</scope>
    <source>
        <strain evidence="7 8">3E-1</strain>
    </source>
</reference>
<name>A0AAI8PR90_9ACTN</name>
<evidence type="ECO:0000259" key="6">
    <source>
        <dbReference type="Pfam" id="PF01266"/>
    </source>
</evidence>
<dbReference type="NCBIfam" id="TIGR02352">
    <property type="entry name" value="thiamin_ThiO"/>
    <property type="match status" value="1"/>
</dbReference>
<evidence type="ECO:0000256" key="5">
    <source>
        <dbReference type="ARBA" id="ARBA00050018"/>
    </source>
</evidence>